<gene>
    <name evidence="2" type="ORF">ACFOPH_02400</name>
</gene>
<dbReference type="InterPro" id="IPR029058">
    <property type="entry name" value="AB_hydrolase_fold"/>
</dbReference>
<dbReference type="GO" id="GO:0016787">
    <property type="term" value="F:hydrolase activity"/>
    <property type="evidence" value="ECO:0007669"/>
    <property type="project" value="UniProtKB-KW"/>
</dbReference>
<feature type="domain" description="AB hydrolase-1" evidence="1">
    <location>
        <begin position="40"/>
        <end position="284"/>
    </location>
</feature>
<dbReference type="Pfam" id="PF00561">
    <property type="entry name" value="Abhydrolase_1"/>
    <property type="match status" value="1"/>
</dbReference>
<proteinExistence type="predicted"/>
<dbReference type="Gene3D" id="3.40.50.1820">
    <property type="entry name" value="alpha/beta hydrolase"/>
    <property type="match status" value="1"/>
</dbReference>
<evidence type="ECO:0000313" key="3">
    <source>
        <dbReference type="Proteomes" id="UP001595665"/>
    </source>
</evidence>
<dbReference type="PANTHER" id="PTHR43194:SF2">
    <property type="entry name" value="PEROXISOMAL MEMBRANE PROTEIN LPX1"/>
    <property type="match status" value="1"/>
</dbReference>
<sequence length="298" mass="32285">MLNFTPISFQSSDGLALYARDYAAQADDTRPPAPLPARLPVVCLHGLTRNSADFDELAPAIARMGRRVIAPDVRGRGHSAHDADPDNYNPNVYAGDVVKLLHDLGIARAVFVGTSMGGLITMTLAMRHIDLIAGAVLNDVGPVLSTRGLARIAGYAGRCNTLSSWQDAAGYLKDINACAFPDSPDEEWDKWARRAFAPDAAGKLALRYDPNIALALQTGKLRPTSLASRMAFRRLAHRRPTLLVRGALSDLVEPQQAAWMRQAAPTMDYTEVPNVGHAPMLTEPEALGAIRQFLSRLP</sequence>
<dbReference type="PRINTS" id="PR00111">
    <property type="entry name" value="ABHYDROLASE"/>
</dbReference>
<evidence type="ECO:0000313" key="2">
    <source>
        <dbReference type="EMBL" id="MFC3457104.1"/>
    </source>
</evidence>
<protein>
    <submittedName>
        <fullName evidence="2">Alpha/beta fold hydrolase</fullName>
    </submittedName>
</protein>
<dbReference type="InterPro" id="IPR050228">
    <property type="entry name" value="Carboxylesterase_BioH"/>
</dbReference>
<accession>A0ABV7PD77</accession>
<comment type="caution">
    <text evidence="2">The sequence shown here is derived from an EMBL/GenBank/DDBJ whole genome shotgun (WGS) entry which is preliminary data.</text>
</comment>
<organism evidence="2 3">
    <name type="scientific">Massilia haematophila</name>
    <dbReference type="NCBI Taxonomy" id="457923"/>
    <lineage>
        <taxon>Bacteria</taxon>
        <taxon>Pseudomonadati</taxon>
        <taxon>Pseudomonadota</taxon>
        <taxon>Betaproteobacteria</taxon>
        <taxon>Burkholderiales</taxon>
        <taxon>Oxalobacteraceae</taxon>
        <taxon>Telluria group</taxon>
        <taxon>Massilia</taxon>
    </lineage>
</organism>
<keyword evidence="3" id="KW-1185">Reference proteome</keyword>
<evidence type="ECO:0000259" key="1">
    <source>
        <dbReference type="Pfam" id="PF00561"/>
    </source>
</evidence>
<dbReference type="InterPro" id="IPR000073">
    <property type="entry name" value="AB_hydrolase_1"/>
</dbReference>
<dbReference type="RefSeq" id="WP_312549480.1">
    <property type="nucleotide sequence ID" value="NZ_JBHRVV010000001.1"/>
</dbReference>
<name>A0ABV7PD77_9BURK</name>
<keyword evidence="2" id="KW-0378">Hydrolase</keyword>
<dbReference type="EMBL" id="JBHRVV010000001">
    <property type="protein sequence ID" value="MFC3457104.1"/>
    <property type="molecule type" value="Genomic_DNA"/>
</dbReference>
<dbReference type="PANTHER" id="PTHR43194">
    <property type="entry name" value="HYDROLASE ALPHA/BETA FOLD FAMILY"/>
    <property type="match status" value="1"/>
</dbReference>
<dbReference type="Proteomes" id="UP001595665">
    <property type="component" value="Unassembled WGS sequence"/>
</dbReference>
<dbReference type="SUPFAM" id="SSF53474">
    <property type="entry name" value="alpha/beta-Hydrolases"/>
    <property type="match status" value="1"/>
</dbReference>
<reference evidence="3" key="1">
    <citation type="journal article" date="2019" name="Int. J. Syst. Evol. Microbiol.">
        <title>The Global Catalogue of Microorganisms (GCM) 10K type strain sequencing project: providing services to taxonomists for standard genome sequencing and annotation.</title>
        <authorList>
            <consortium name="The Broad Institute Genomics Platform"/>
            <consortium name="The Broad Institute Genome Sequencing Center for Infectious Disease"/>
            <person name="Wu L."/>
            <person name="Ma J."/>
        </authorList>
    </citation>
    <scope>NUCLEOTIDE SEQUENCE [LARGE SCALE GENOMIC DNA]</scope>
    <source>
        <strain evidence="3">CCM 7480</strain>
    </source>
</reference>